<sequence>MPPPVGRPAASAAKGFLLARSQRFAGRQSLQKPTIRSFSSSTDNDEFPQFERGYDLAAGLWHRCYQRLPKLQEYQEKEVFVDSLNSLAQVWLFIQLQLPQKTSVDLLEFVEGARLATEANLRTMNCVEFPEFLAEKENGSSEVADSLQQFTTPAYYHQMALQVKKNYLQRNFYVECEGMRIEKAQLAQVVYRRLTEKEYADLVSLKKPPTGVSPEATVEHLRLHVDVATVEDLNLVFLQDKTRHVQQQNVYRVVFESRVTDPEEVDWRIESMHIMEQKGMERFQKAPENVTKDEKSE</sequence>
<dbReference type="OrthoDB" id="5918597at2759"/>
<name>A0A9W6TFV4_9STRA</name>
<comment type="caution">
    <text evidence="1">The sequence shown here is derived from an EMBL/GenBank/DDBJ whole genome shotgun (WGS) entry which is preliminary data.</text>
</comment>
<dbReference type="Proteomes" id="UP001165083">
    <property type="component" value="Unassembled WGS sequence"/>
</dbReference>
<evidence type="ECO:0000313" key="2">
    <source>
        <dbReference type="Proteomes" id="UP001165083"/>
    </source>
</evidence>
<gene>
    <name evidence="1" type="ORF">Plil01_000461900</name>
</gene>
<keyword evidence="2" id="KW-1185">Reference proteome</keyword>
<dbReference type="EMBL" id="BSXW01000187">
    <property type="protein sequence ID" value="GMF14237.1"/>
    <property type="molecule type" value="Genomic_DNA"/>
</dbReference>
<evidence type="ECO:0000313" key="1">
    <source>
        <dbReference type="EMBL" id="GMF14237.1"/>
    </source>
</evidence>
<protein>
    <submittedName>
        <fullName evidence="1">Unnamed protein product</fullName>
    </submittedName>
</protein>
<proteinExistence type="predicted"/>
<dbReference type="AlphaFoldDB" id="A0A9W6TFV4"/>
<accession>A0A9W6TFV4</accession>
<reference evidence="1" key="1">
    <citation type="submission" date="2023-04" db="EMBL/GenBank/DDBJ databases">
        <title>Phytophthora lilii NBRC 32176.</title>
        <authorList>
            <person name="Ichikawa N."/>
            <person name="Sato H."/>
            <person name="Tonouchi N."/>
        </authorList>
    </citation>
    <scope>NUCLEOTIDE SEQUENCE</scope>
    <source>
        <strain evidence="1">NBRC 32176</strain>
    </source>
</reference>
<organism evidence="1 2">
    <name type="scientific">Phytophthora lilii</name>
    <dbReference type="NCBI Taxonomy" id="2077276"/>
    <lineage>
        <taxon>Eukaryota</taxon>
        <taxon>Sar</taxon>
        <taxon>Stramenopiles</taxon>
        <taxon>Oomycota</taxon>
        <taxon>Peronosporomycetes</taxon>
        <taxon>Peronosporales</taxon>
        <taxon>Peronosporaceae</taxon>
        <taxon>Phytophthora</taxon>
    </lineage>
</organism>